<dbReference type="OrthoDB" id="6353968at2759"/>
<sequence>ILAARSPMFAAMFAHPTIENLTNSFEIQDVEPNVFQEILRFIYTGRVSSTAMENLTAPLIATVDKYLLVLDQLKKECENHLIHRMSAVNCLDLLVLVTHHPAEHLKTNAVDFFRRFPGQIMAKDGWKKAKE</sequence>
<name>E9GGE0_DAPPU</name>
<dbReference type="GO" id="GO:0005737">
    <property type="term" value="C:cytoplasm"/>
    <property type="evidence" value="ECO:0000318"/>
    <property type="project" value="GO_Central"/>
</dbReference>
<accession>E9GGE0</accession>
<dbReference type="PhylomeDB" id="E9GGE0"/>
<feature type="domain" description="BTB" evidence="1">
    <location>
        <begin position="1"/>
        <end position="51"/>
    </location>
</feature>
<dbReference type="InterPro" id="IPR011333">
    <property type="entry name" value="SKP1/BTB/POZ_sf"/>
</dbReference>
<dbReference type="GO" id="GO:0030162">
    <property type="term" value="P:regulation of proteolysis"/>
    <property type="evidence" value="ECO:0000318"/>
    <property type="project" value="GO_Central"/>
</dbReference>
<dbReference type="GO" id="GO:0005634">
    <property type="term" value="C:nucleus"/>
    <property type="evidence" value="ECO:0000318"/>
    <property type="project" value="GO_Central"/>
</dbReference>
<dbReference type="GO" id="GO:0031625">
    <property type="term" value="F:ubiquitin protein ligase binding"/>
    <property type="evidence" value="ECO:0000318"/>
    <property type="project" value="GO_Central"/>
</dbReference>
<keyword evidence="3" id="KW-1185">Reference proteome</keyword>
<evidence type="ECO:0000313" key="2">
    <source>
        <dbReference type="EMBL" id="EFX81387.1"/>
    </source>
</evidence>
<gene>
    <name evidence="2" type="ORF">DAPPUDRAFT_34198</name>
</gene>
<feature type="non-terminal residue" evidence="2">
    <location>
        <position position="131"/>
    </location>
</feature>
<reference evidence="2 3" key="1">
    <citation type="journal article" date="2011" name="Science">
        <title>The ecoresponsive genome of Daphnia pulex.</title>
        <authorList>
            <person name="Colbourne J.K."/>
            <person name="Pfrender M.E."/>
            <person name="Gilbert D."/>
            <person name="Thomas W.K."/>
            <person name="Tucker A."/>
            <person name="Oakley T.H."/>
            <person name="Tokishita S."/>
            <person name="Aerts A."/>
            <person name="Arnold G.J."/>
            <person name="Basu M.K."/>
            <person name="Bauer D.J."/>
            <person name="Caceres C.E."/>
            <person name="Carmel L."/>
            <person name="Casola C."/>
            <person name="Choi J.H."/>
            <person name="Detter J.C."/>
            <person name="Dong Q."/>
            <person name="Dusheyko S."/>
            <person name="Eads B.D."/>
            <person name="Frohlich T."/>
            <person name="Geiler-Samerotte K.A."/>
            <person name="Gerlach D."/>
            <person name="Hatcher P."/>
            <person name="Jogdeo S."/>
            <person name="Krijgsveld J."/>
            <person name="Kriventseva E.V."/>
            <person name="Kultz D."/>
            <person name="Laforsch C."/>
            <person name="Lindquist E."/>
            <person name="Lopez J."/>
            <person name="Manak J.R."/>
            <person name="Muller J."/>
            <person name="Pangilinan J."/>
            <person name="Patwardhan R.P."/>
            <person name="Pitluck S."/>
            <person name="Pritham E.J."/>
            <person name="Rechtsteiner A."/>
            <person name="Rho M."/>
            <person name="Rogozin I.B."/>
            <person name="Sakarya O."/>
            <person name="Salamov A."/>
            <person name="Schaack S."/>
            <person name="Shapiro H."/>
            <person name="Shiga Y."/>
            <person name="Skalitzky C."/>
            <person name="Smith Z."/>
            <person name="Souvorov A."/>
            <person name="Sung W."/>
            <person name="Tang Z."/>
            <person name="Tsuchiya D."/>
            <person name="Tu H."/>
            <person name="Vos H."/>
            <person name="Wang M."/>
            <person name="Wolf Y.I."/>
            <person name="Yamagata H."/>
            <person name="Yamada T."/>
            <person name="Ye Y."/>
            <person name="Shaw J.R."/>
            <person name="Andrews J."/>
            <person name="Crease T.J."/>
            <person name="Tang H."/>
            <person name="Lucas S.M."/>
            <person name="Robertson H.M."/>
            <person name="Bork P."/>
            <person name="Koonin E.V."/>
            <person name="Zdobnov E.M."/>
            <person name="Grigoriev I.V."/>
            <person name="Lynch M."/>
            <person name="Boore J.L."/>
        </authorList>
    </citation>
    <scope>NUCLEOTIDE SEQUENCE [LARGE SCALE GENOMIC DNA]</scope>
</reference>
<dbReference type="Proteomes" id="UP000000305">
    <property type="component" value="Unassembled WGS sequence"/>
</dbReference>
<dbReference type="PANTHER" id="PTHR24413">
    <property type="entry name" value="SPECKLE-TYPE POZ PROTEIN"/>
    <property type="match status" value="1"/>
</dbReference>
<dbReference type="eggNOG" id="KOG1987">
    <property type="taxonomic scope" value="Eukaryota"/>
</dbReference>
<dbReference type="Gene3D" id="3.30.710.10">
    <property type="entry name" value="Potassium Channel Kv1.1, Chain A"/>
    <property type="match status" value="1"/>
</dbReference>
<dbReference type="SUPFAM" id="SSF54695">
    <property type="entry name" value="POZ domain"/>
    <property type="match status" value="1"/>
</dbReference>
<dbReference type="InterPro" id="IPR000210">
    <property type="entry name" value="BTB/POZ_dom"/>
</dbReference>
<dbReference type="KEGG" id="dpx:DAPPUDRAFT_34198"/>
<dbReference type="Gene3D" id="1.25.40.420">
    <property type="match status" value="1"/>
</dbReference>
<dbReference type="PROSITE" id="PS50097">
    <property type="entry name" value="BTB"/>
    <property type="match status" value="1"/>
</dbReference>
<dbReference type="InParanoid" id="E9GGE0"/>
<dbReference type="EMBL" id="GL732543">
    <property type="protein sequence ID" value="EFX81387.1"/>
    <property type="molecule type" value="Genomic_DNA"/>
</dbReference>
<dbReference type="Pfam" id="PF00651">
    <property type="entry name" value="BTB"/>
    <property type="match status" value="1"/>
</dbReference>
<dbReference type="GO" id="GO:0043161">
    <property type="term" value="P:proteasome-mediated ubiquitin-dependent protein catabolic process"/>
    <property type="evidence" value="ECO:0000318"/>
    <property type="project" value="GO_Central"/>
</dbReference>
<feature type="non-terminal residue" evidence="2">
    <location>
        <position position="1"/>
    </location>
</feature>
<dbReference type="HOGENOM" id="CLU_004253_9_3_1"/>
<dbReference type="AlphaFoldDB" id="E9GGE0"/>
<evidence type="ECO:0000313" key="3">
    <source>
        <dbReference type="Proteomes" id="UP000000305"/>
    </source>
</evidence>
<evidence type="ECO:0000259" key="1">
    <source>
        <dbReference type="PROSITE" id="PS50097"/>
    </source>
</evidence>
<proteinExistence type="predicted"/>
<protein>
    <recommendedName>
        <fullName evidence="1">BTB domain-containing protein</fullName>
    </recommendedName>
</protein>
<organism evidence="2 3">
    <name type="scientific">Daphnia pulex</name>
    <name type="common">Water flea</name>
    <dbReference type="NCBI Taxonomy" id="6669"/>
    <lineage>
        <taxon>Eukaryota</taxon>
        <taxon>Metazoa</taxon>
        <taxon>Ecdysozoa</taxon>
        <taxon>Arthropoda</taxon>
        <taxon>Crustacea</taxon>
        <taxon>Branchiopoda</taxon>
        <taxon>Diplostraca</taxon>
        <taxon>Cladocera</taxon>
        <taxon>Anomopoda</taxon>
        <taxon>Daphniidae</taxon>
        <taxon>Daphnia</taxon>
    </lineage>
</organism>